<keyword evidence="2" id="KW-0378">Hydrolase</keyword>
<dbReference type="Pfam" id="PF10503">
    <property type="entry name" value="Esterase_PHB"/>
    <property type="match status" value="1"/>
</dbReference>
<dbReference type="InterPro" id="IPR050955">
    <property type="entry name" value="Plant_Biomass_Hydrol_Est"/>
</dbReference>
<organism evidence="3 4">
    <name type="scientific">Phytohabitans rumicis</name>
    <dbReference type="NCBI Taxonomy" id="1076125"/>
    <lineage>
        <taxon>Bacteria</taxon>
        <taxon>Bacillati</taxon>
        <taxon>Actinomycetota</taxon>
        <taxon>Actinomycetes</taxon>
        <taxon>Micromonosporales</taxon>
        <taxon>Micromonosporaceae</taxon>
    </lineage>
</organism>
<evidence type="ECO:0000256" key="2">
    <source>
        <dbReference type="ARBA" id="ARBA00022801"/>
    </source>
</evidence>
<name>A0A6V8L3Q1_9ACTN</name>
<dbReference type="EMBL" id="BLPG01000001">
    <property type="protein sequence ID" value="GFJ88756.1"/>
    <property type="molecule type" value="Genomic_DNA"/>
</dbReference>
<keyword evidence="4" id="KW-1185">Reference proteome</keyword>
<comment type="caution">
    <text evidence="3">The sequence shown here is derived from an EMBL/GenBank/DDBJ whole genome shotgun (WGS) entry which is preliminary data.</text>
</comment>
<evidence type="ECO:0000313" key="4">
    <source>
        <dbReference type="Proteomes" id="UP000482960"/>
    </source>
</evidence>
<gene>
    <name evidence="3" type="ORF">Prum_023980</name>
</gene>
<reference evidence="3 4" key="1">
    <citation type="submission" date="2020-03" db="EMBL/GenBank/DDBJ databases">
        <title>Whole genome shotgun sequence of Phytohabitans rumicis NBRC 108638.</title>
        <authorList>
            <person name="Komaki H."/>
            <person name="Tamura T."/>
        </authorList>
    </citation>
    <scope>NUCLEOTIDE SEQUENCE [LARGE SCALE GENOMIC DNA]</scope>
    <source>
        <strain evidence="3 4">NBRC 108638</strain>
    </source>
</reference>
<dbReference type="Proteomes" id="UP000482960">
    <property type="component" value="Unassembled WGS sequence"/>
</dbReference>
<dbReference type="PANTHER" id="PTHR43037:SF5">
    <property type="entry name" value="FERULOYL ESTERASE"/>
    <property type="match status" value="1"/>
</dbReference>
<accession>A0A6V8L3Q1</accession>
<dbReference type="InterPro" id="IPR010126">
    <property type="entry name" value="Esterase_phb"/>
</dbReference>
<protein>
    <submittedName>
        <fullName evidence="3">Esterase</fullName>
    </submittedName>
</protein>
<dbReference type="InterPro" id="IPR029058">
    <property type="entry name" value="AB_hydrolase_fold"/>
</dbReference>
<proteinExistence type="predicted"/>
<dbReference type="GO" id="GO:0005576">
    <property type="term" value="C:extracellular region"/>
    <property type="evidence" value="ECO:0007669"/>
    <property type="project" value="InterPro"/>
</dbReference>
<evidence type="ECO:0000313" key="3">
    <source>
        <dbReference type="EMBL" id="GFJ88756.1"/>
    </source>
</evidence>
<reference evidence="3 4" key="2">
    <citation type="submission" date="2020-03" db="EMBL/GenBank/DDBJ databases">
        <authorList>
            <person name="Ichikawa N."/>
            <person name="Kimura A."/>
            <person name="Kitahashi Y."/>
            <person name="Uohara A."/>
        </authorList>
    </citation>
    <scope>NUCLEOTIDE SEQUENCE [LARGE SCALE GENOMIC DNA]</scope>
    <source>
        <strain evidence="3 4">NBRC 108638</strain>
    </source>
</reference>
<sequence length="252" mass="26478">MTLSSGGIERTYRVHAPAGYDASRPVPVVIGLHFYPGDGQGLQEMIGLDAQADKAGFLTAYPDGVNGGFNALVCCGDQDDVAFVKALVDELKTVWKADPDRIYLTGISNGGDMSFKLAVELPDTFAAIAPVSGGFIGTKPTEASYAPKSPVSVLTFIGAQDRFADQFDGGIQAWQERVGCTPSRPAPVRGSATASRTTAPCEDGSEVVVYRLPDMGHSWPGATQGQLAAPDAGVVATDLIWAFFAAHPRLRG</sequence>
<dbReference type="GO" id="GO:0016787">
    <property type="term" value="F:hydrolase activity"/>
    <property type="evidence" value="ECO:0007669"/>
    <property type="project" value="UniProtKB-KW"/>
</dbReference>
<dbReference type="PANTHER" id="PTHR43037">
    <property type="entry name" value="UNNAMED PRODUCT-RELATED"/>
    <property type="match status" value="1"/>
</dbReference>
<evidence type="ECO:0000256" key="1">
    <source>
        <dbReference type="ARBA" id="ARBA00022729"/>
    </source>
</evidence>
<dbReference type="Gene3D" id="3.40.50.1820">
    <property type="entry name" value="alpha/beta hydrolase"/>
    <property type="match status" value="1"/>
</dbReference>
<dbReference type="AlphaFoldDB" id="A0A6V8L3Q1"/>
<dbReference type="SUPFAM" id="SSF53474">
    <property type="entry name" value="alpha/beta-Hydrolases"/>
    <property type="match status" value="1"/>
</dbReference>
<keyword evidence="1" id="KW-0732">Signal</keyword>